<gene>
    <name evidence="1" type="ORF">SAMN06272737_12827</name>
</gene>
<reference evidence="1 2" key="1">
    <citation type="submission" date="2017-06" db="EMBL/GenBank/DDBJ databases">
        <authorList>
            <person name="Kim H.J."/>
            <person name="Triplett B.A."/>
        </authorList>
    </citation>
    <scope>NUCLEOTIDE SEQUENCE [LARGE SCALE GENOMIC DNA]</scope>
    <source>
        <strain evidence="1 2">DSM 44272</strain>
    </source>
</reference>
<dbReference type="AlphaFoldDB" id="A0A238ZEH8"/>
<dbReference type="EMBL" id="FZNO01000028">
    <property type="protein sequence ID" value="SNR81916.1"/>
    <property type="molecule type" value="Genomic_DNA"/>
</dbReference>
<sequence length="128" mass="14066">MDELHPPKSEALRALYWRSEILQVMFWLRGEGLGEVIDAPLLERFLGVEARVGVGYLDQLVADGYLERAPTGYVLSETGLEEGRTEFALSFSDLTRPAHGECSADCWCHNSVEEALACAAERSPGGHA</sequence>
<dbReference type="OrthoDB" id="3691042at2"/>
<protein>
    <submittedName>
        <fullName evidence="1">Uncharacterized protein</fullName>
    </submittedName>
</protein>
<evidence type="ECO:0000313" key="2">
    <source>
        <dbReference type="Proteomes" id="UP000198403"/>
    </source>
</evidence>
<name>A0A238ZEH8_9ACTN</name>
<proteinExistence type="predicted"/>
<dbReference type="RefSeq" id="WP_089338358.1">
    <property type="nucleotide sequence ID" value="NZ_FZNO01000028.1"/>
</dbReference>
<organism evidence="1 2">
    <name type="scientific">Blastococcus mobilis</name>
    <dbReference type="NCBI Taxonomy" id="1938746"/>
    <lineage>
        <taxon>Bacteria</taxon>
        <taxon>Bacillati</taxon>
        <taxon>Actinomycetota</taxon>
        <taxon>Actinomycetes</taxon>
        <taxon>Geodermatophilales</taxon>
        <taxon>Geodermatophilaceae</taxon>
        <taxon>Blastococcus</taxon>
    </lineage>
</organism>
<dbReference type="Proteomes" id="UP000198403">
    <property type="component" value="Unassembled WGS sequence"/>
</dbReference>
<accession>A0A238ZEH8</accession>
<evidence type="ECO:0000313" key="1">
    <source>
        <dbReference type="EMBL" id="SNR81916.1"/>
    </source>
</evidence>
<keyword evidence="2" id="KW-1185">Reference proteome</keyword>